<accession>A0A2A6CMC7</accession>
<dbReference type="InterPro" id="IPR002601">
    <property type="entry name" value="C6_domain"/>
</dbReference>
<dbReference type="PANTHER" id="PTHR21629:SF5">
    <property type="entry name" value="C6 DOMAIN-CONTAINING PROTEIN"/>
    <property type="match status" value="1"/>
</dbReference>
<evidence type="ECO:0000313" key="1">
    <source>
        <dbReference type="EnsemblMetazoa" id="PPA22153.1"/>
    </source>
</evidence>
<reference evidence="1" key="2">
    <citation type="submission" date="2022-06" db="UniProtKB">
        <authorList>
            <consortium name="EnsemblMetazoa"/>
        </authorList>
    </citation>
    <scope>IDENTIFICATION</scope>
    <source>
        <strain evidence="1">PS312</strain>
    </source>
</reference>
<dbReference type="AlphaFoldDB" id="A0A2A6CMC7"/>
<reference evidence="2" key="1">
    <citation type="journal article" date="2008" name="Nat. Genet.">
        <title>The Pristionchus pacificus genome provides a unique perspective on nematode lifestyle and parasitism.</title>
        <authorList>
            <person name="Dieterich C."/>
            <person name="Clifton S.W."/>
            <person name="Schuster L.N."/>
            <person name="Chinwalla A."/>
            <person name="Delehaunty K."/>
            <person name="Dinkelacker I."/>
            <person name="Fulton L."/>
            <person name="Fulton R."/>
            <person name="Godfrey J."/>
            <person name="Minx P."/>
            <person name="Mitreva M."/>
            <person name="Roeseler W."/>
            <person name="Tian H."/>
            <person name="Witte H."/>
            <person name="Yang S.P."/>
            <person name="Wilson R.K."/>
            <person name="Sommer R.J."/>
        </authorList>
    </citation>
    <scope>NUCLEOTIDE SEQUENCE [LARGE SCALE GENOMIC DNA]</scope>
    <source>
        <strain evidence="2">PS312</strain>
    </source>
</reference>
<organism evidence="1 2">
    <name type="scientific">Pristionchus pacificus</name>
    <name type="common">Parasitic nematode worm</name>
    <dbReference type="NCBI Taxonomy" id="54126"/>
    <lineage>
        <taxon>Eukaryota</taxon>
        <taxon>Metazoa</taxon>
        <taxon>Ecdysozoa</taxon>
        <taxon>Nematoda</taxon>
        <taxon>Chromadorea</taxon>
        <taxon>Rhabditida</taxon>
        <taxon>Rhabditina</taxon>
        <taxon>Diplogasteromorpha</taxon>
        <taxon>Diplogasteroidea</taxon>
        <taxon>Neodiplogasteridae</taxon>
        <taxon>Pristionchus</taxon>
    </lineage>
</organism>
<evidence type="ECO:0000313" key="2">
    <source>
        <dbReference type="Proteomes" id="UP000005239"/>
    </source>
</evidence>
<dbReference type="Proteomes" id="UP000005239">
    <property type="component" value="Unassembled WGS sequence"/>
</dbReference>
<protein>
    <submittedName>
        <fullName evidence="1">C6 domain-containing protein</fullName>
    </submittedName>
</protein>
<dbReference type="EnsemblMetazoa" id="PPA22153.1">
    <property type="protein sequence ID" value="PPA22153.1"/>
    <property type="gene ID" value="WBGene00111707"/>
</dbReference>
<sequence length="126" mass="12872">MLILLFLTASMKMLDCCFPTSPSTTPSTPVACKQCAQNLIMLTTIGGGSHAFQSDVTVTSGACAVRTLTCVGTNANIELNNGDGVIMDGDDGAVDNKATLQVTCNAGGTGWVYMGVVITQAECASA</sequence>
<proteinExistence type="predicted"/>
<accession>A0A8R1UG28</accession>
<dbReference type="Pfam" id="PF01681">
    <property type="entry name" value="C6"/>
    <property type="match status" value="1"/>
</dbReference>
<dbReference type="PANTHER" id="PTHR21629">
    <property type="entry name" value="C6 DOMAIN-CONTAINING PROTEIN"/>
    <property type="match status" value="1"/>
</dbReference>
<name>A0A2A6CMC7_PRIPA</name>
<gene>
    <name evidence="1" type="primary">WBGene00111707</name>
</gene>
<keyword evidence="2" id="KW-1185">Reference proteome</keyword>